<name>A0AA40K4Q1_9PEZI</name>
<feature type="chain" id="PRO_5041411633" description="DUF7580 domain-containing protein" evidence="1">
    <location>
        <begin position="21"/>
        <end position="589"/>
    </location>
</feature>
<dbReference type="Pfam" id="PF24476">
    <property type="entry name" value="DUF7580"/>
    <property type="match status" value="1"/>
</dbReference>
<dbReference type="InterPro" id="IPR056002">
    <property type="entry name" value="DUF7580"/>
</dbReference>
<protein>
    <recommendedName>
        <fullName evidence="2">DUF7580 domain-containing protein</fullName>
    </recommendedName>
</protein>
<feature type="signal peptide" evidence="1">
    <location>
        <begin position="1"/>
        <end position="20"/>
    </location>
</feature>
<dbReference type="AlphaFoldDB" id="A0AA40K4Q1"/>
<feature type="domain" description="DUF7580" evidence="2">
    <location>
        <begin position="383"/>
        <end position="584"/>
    </location>
</feature>
<evidence type="ECO:0000313" key="4">
    <source>
        <dbReference type="Proteomes" id="UP001172155"/>
    </source>
</evidence>
<evidence type="ECO:0000259" key="2">
    <source>
        <dbReference type="Pfam" id="PF24476"/>
    </source>
</evidence>
<gene>
    <name evidence="3" type="ORF">B0T18DRAFT_410251</name>
</gene>
<dbReference type="Proteomes" id="UP001172155">
    <property type="component" value="Unassembled WGS sequence"/>
</dbReference>
<dbReference type="EMBL" id="JAUKUD010000004">
    <property type="protein sequence ID" value="KAK0745831.1"/>
    <property type="molecule type" value="Genomic_DNA"/>
</dbReference>
<sequence>MSGFEIAGVVLGVLPLVIEAAKGYMHILSSVKDAQRNLKALVNDLETEQIRLETTCEVLLDGVAPPSAIDRMVRTPLGPEWKLYDDQLKLRLWTASKRFELQVAEMQEAAADLQAKLCVERDGSTRLTDRLAILRELKQNAAFSLKKKDYQDILQRIKDANSALHDLTGQRRGLEPSRKYRSQSRLITLVRSLTRGIFHGLRTAESACRCARSHKAGLELEARNAVIVPTDVDNDIAKRFDFHVALSSEKTSSTQGESPLTTWTSVYASVCATDNKLPEACVTSTLRVVAPQKTSHWAGWTKSLSFKLARDASSSSSTTQTLVEMSQSLVVALAAAPDATSTPAGTPVRISELCHVMARGPKAPAVDNYGFIADAEREFELRPPADSQPQAQTTVTLRQVLSAGKDSTLPLFAYPDKLKVAVALVVSILHLYKTPWLPRLVTLDDVVFLREDSGSGAHMSSGGYRPFIARDLSGHHHETPQGPGGPRPVNTTVLSLAALLIQLIIGKVVDSLDMKGDMDSMESILSKYEAGSRLNGEVMTSGGMNYASAVQWCLGTVLEVAGLEDDGFCQKFYGAVVAKLEEDAKLLTR</sequence>
<accession>A0AA40K4Q1</accession>
<keyword evidence="1" id="KW-0732">Signal</keyword>
<proteinExistence type="predicted"/>
<dbReference type="PANTHER" id="PTHR35186:SF4">
    <property type="entry name" value="PRION-INHIBITION AND PROPAGATION HELO DOMAIN-CONTAINING PROTEIN"/>
    <property type="match status" value="1"/>
</dbReference>
<dbReference type="PANTHER" id="PTHR35186">
    <property type="entry name" value="ANK_REP_REGION DOMAIN-CONTAINING PROTEIN"/>
    <property type="match status" value="1"/>
</dbReference>
<evidence type="ECO:0000313" key="3">
    <source>
        <dbReference type="EMBL" id="KAK0745831.1"/>
    </source>
</evidence>
<comment type="caution">
    <text evidence="3">The sequence shown here is derived from an EMBL/GenBank/DDBJ whole genome shotgun (WGS) entry which is preliminary data.</text>
</comment>
<reference evidence="3" key="1">
    <citation type="submission" date="2023-06" db="EMBL/GenBank/DDBJ databases">
        <title>Genome-scale phylogeny and comparative genomics of the fungal order Sordariales.</title>
        <authorList>
            <consortium name="Lawrence Berkeley National Laboratory"/>
            <person name="Hensen N."/>
            <person name="Bonometti L."/>
            <person name="Westerberg I."/>
            <person name="Brannstrom I.O."/>
            <person name="Guillou S."/>
            <person name="Cros-Aarteil S."/>
            <person name="Calhoun S."/>
            <person name="Haridas S."/>
            <person name="Kuo A."/>
            <person name="Mondo S."/>
            <person name="Pangilinan J."/>
            <person name="Riley R."/>
            <person name="LaButti K."/>
            <person name="Andreopoulos B."/>
            <person name="Lipzen A."/>
            <person name="Chen C."/>
            <person name="Yanf M."/>
            <person name="Daum C."/>
            <person name="Ng V."/>
            <person name="Clum A."/>
            <person name="Steindorff A."/>
            <person name="Ohm R."/>
            <person name="Martin F."/>
            <person name="Silar P."/>
            <person name="Natvig D."/>
            <person name="Lalanne C."/>
            <person name="Gautier V."/>
            <person name="Ament-velasquez S.L."/>
            <person name="Kruys A."/>
            <person name="Hutchinson M.I."/>
            <person name="Powell A.J."/>
            <person name="Barry K."/>
            <person name="Miller A.N."/>
            <person name="Grigoriev I.V."/>
            <person name="Debuchy R."/>
            <person name="Gladieux P."/>
            <person name="Thoren M.H."/>
            <person name="Johannesson H."/>
        </authorList>
    </citation>
    <scope>NUCLEOTIDE SEQUENCE</scope>
    <source>
        <strain evidence="3">SMH3187-1</strain>
    </source>
</reference>
<organism evidence="3 4">
    <name type="scientific">Schizothecium vesticola</name>
    <dbReference type="NCBI Taxonomy" id="314040"/>
    <lineage>
        <taxon>Eukaryota</taxon>
        <taxon>Fungi</taxon>
        <taxon>Dikarya</taxon>
        <taxon>Ascomycota</taxon>
        <taxon>Pezizomycotina</taxon>
        <taxon>Sordariomycetes</taxon>
        <taxon>Sordariomycetidae</taxon>
        <taxon>Sordariales</taxon>
        <taxon>Schizotheciaceae</taxon>
        <taxon>Schizothecium</taxon>
    </lineage>
</organism>
<keyword evidence="4" id="KW-1185">Reference proteome</keyword>
<evidence type="ECO:0000256" key="1">
    <source>
        <dbReference type="SAM" id="SignalP"/>
    </source>
</evidence>